<dbReference type="Proteomes" id="UP000827872">
    <property type="component" value="Linkage Group LG02"/>
</dbReference>
<dbReference type="EMBL" id="CM037615">
    <property type="protein sequence ID" value="KAH8014814.1"/>
    <property type="molecule type" value="Genomic_DNA"/>
</dbReference>
<evidence type="ECO:0000313" key="1">
    <source>
        <dbReference type="EMBL" id="KAH8014814.1"/>
    </source>
</evidence>
<proteinExistence type="predicted"/>
<protein>
    <submittedName>
        <fullName evidence="1">Uncharacterized protein</fullName>
    </submittedName>
</protein>
<sequence>MAIHGLLGHSKKAACEELKKSLPQSEAARVLRVASLLFTLNRAWVSASRVSHLLMCSIAIHYQVPRTSEVYVHRSGRTARAFSEGLSLLLIGPSDVVNFKRIYKTLAKSEELPFFPVEMKYMTSVKERVNLARQIEKVEYFSSRAKQHNSWLQQAADALELELDDEDLIGGRPSEEEESQKQKMLKGMKKHLKHLLSQPVFKNVMKTKYPTQSGKLLLPDLSEMSSQSALGAMSKAQRKKKRMKQNEDI</sequence>
<organism evidence="1 2">
    <name type="scientific">Sphaerodactylus townsendi</name>
    <dbReference type="NCBI Taxonomy" id="933632"/>
    <lineage>
        <taxon>Eukaryota</taxon>
        <taxon>Metazoa</taxon>
        <taxon>Chordata</taxon>
        <taxon>Craniata</taxon>
        <taxon>Vertebrata</taxon>
        <taxon>Euteleostomi</taxon>
        <taxon>Lepidosauria</taxon>
        <taxon>Squamata</taxon>
        <taxon>Bifurcata</taxon>
        <taxon>Gekkota</taxon>
        <taxon>Sphaerodactylidae</taxon>
        <taxon>Sphaerodactylus</taxon>
    </lineage>
</organism>
<gene>
    <name evidence="1" type="ORF">K3G42_031894</name>
</gene>
<evidence type="ECO:0000313" key="2">
    <source>
        <dbReference type="Proteomes" id="UP000827872"/>
    </source>
</evidence>
<keyword evidence="2" id="KW-1185">Reference proteome</keyword>
<comment type="caution">
    <text evidence="1">The sequence shown here is derived from an EMBL/GenBank/DDBJ whole genome shotgun (WGS) entry which is preliminary data.</text>
</comment>
<name>A0ACB8G5L6_9SAUR</name>
<accession>A0ACB8G5L6</accession>
<reference evidence="1" key="1">
    <citation type="submission" date="2021-08" db="EMBL/GenBank/DDBJ databases">
        <title>The first chromosome-level gecko genome reveals the dynamic sex chromosomes of Neotropical dwarf geckos (Sphaerodactylidae: Sphaerodactylus).</title>
        <authorList>
            <person name="Pinto B.J."/>
            <person name="Keating S.E."/>
            <person name="Gamble T."/>
        </authorList>
    </citation>
    <scope>NUCLEOTIDE SEQUENCE</scope>
    <source>
        <strain evidence="1">TG3544</strain>
    </source>
</reference>